<name>A0A2H9U8V7_9GAMM</name>
<gene>
    <name evidence="1" type="ORF">CUC53_01695</name>
</gene>
<reference evidence="1 2" key="1">
    <citation type="submission" date="2017-11" db="EMBL/GenBank/DDBJ databases">
        <title>Draft genome sequence of environmental isolate Aeromonas cavernicola sp. nov. MDC 2508.</title>
        <authorList>
            <person name="Colston S.M."/>
            <person name="Navarro A."/>
            <person name="Martinez-Murcia A.J."/>
            <person name="Graf J."/>
        </authorList>
    </citation>
    <scope>NUCLEOTIDE SEQUENCE [LARGE SCALE GENOMIC DNA]</scope>
    <source>
        <strain evidence="1 2">MDC 2508</strain>
    </source>
</reference>
<dbReference type="Proteomes" id="UP000235861">
    <property type="component" value="Unassembled WGS sequence"/>
</dbReference>
<organism evidence="1 2">
    <name type="scientific">Aeromonas cavernicola</name>
    <dbReference type="NCBI Taxonomy" id="1006623"/>
    <lineage>
        <taxon>Bacteria</taxon>
        <taxon>Pseudomonadati</taxon>
        <taxon>Pseudomonadota</taxon>
        <taxon>Gammaproteobacteria</taxon>
        <taxon>Aeromonadales</taxon>
        <taxon>Aeromonadaceae</taxon>
        <taxon>Aeromonas</taxon>
    </lineage>
</organism>
<comment type="caution">
    <text evidence="1">The sequence shown here is derived from an EMBL/GenBank/DDBJ whole genome shotgun (WGS) entry which is preliminary data.</text>
</comment>
<dbReference type="AlphaFoldDB" id="A0A2H9U8V7"/>
<dbReference type="EMBL" id="PGGC01000011">
    <property type="protein sequence ID" value="PJG60476.1"/>
    <property type="molecule type" value="Genomic_DNA"/>
</dbReference>
<accession>A0A2H9U8V7</accession>
<keyword evidence="2" id="KW-1185">Reference proteome</keyword>
<proteinExistence type="predicted"/>
<sequence>MVVITGVTCKEIIIGLESSLPPEESPPQAASIMPSNEINKSLISLINKVFRGLKLINRRFLTLTISESGHPVRLFRQIILFISMTTQFTIDGRWMNSNLFPWSRRQVLSQGQIMSEPCLLSPMTERCTYYLN</sequence>
<evidence type="ECO:0000313" key="1">
    <source>
        <dbReference type="EMBL" id="PJG60476.1"/>
    </source>
</evidence>
<evidence type="ECO:0000313" key="2">
    <source>
        <dbReference type="Proteomes" id="UP000235861"/>
    </source>
</evidence>
<protein>
    <submittedName>
        <fullName evidence="1">Uncharacterized protein</fullName>
    </submittedName>
</protein>